<sequence>MKITFCGAAKKVTGSCYFIETSTINVVVDCGMHQGGKIGEEENFEPFPFDPTSVAALFITHAHLDHTGRIPKLVKDGFRGRIIATPPTVELAKLILEDSTRVLGHEALQHEHDPIYTEDDLKLTLPLFEEVDYHEKIQIDDNVTVEFFDAGHILGSACVRVTADGKSVVFSGDLGNPPVPLLKPTEIIKEADYVVMESTYGGRIHEDRENRRLLLRSAIYESVTMKGVLMIPAFAMERTQEILYELNDMVNNKDIPPVKIYLDSPLAIKATRVFQKFENYFNKATLHEIKSGDDVFNFPGLVMTESVDESKSINKAPNPKVIIAGSGMAQGGRILHHIERYITDRNSQYLIVGYQVNGSLGRKILDGDKVVKVKGNDLEVKAKVRAIGGYSAHADQPKLTTWISGFDKKQLKRVFITHGEEDQASALARHFNQSFEFDTIIPEFGETVDLD</sequence>
<organism evidence="4 5">
    <name type="scientific">Candidatus Kerfeldbacteria bacterium CG15_BIG_FIL_POST_REV_8_21_14_020_45_12</name>
    <dbReference type="NCBI Taxonomy" id="2014247"/>
    <lineage>
        <taxon>Bacteria</taxon>
        <taxon>Candidatus Kerfeldiibacteriota</taxon>
    </lineage>
</organism>
<dbReference type="PANTHER" id="PTHR11203">
    <property type="entry name" value="CLEAVAGE AND POLYADENYLATION SPECIFICITY FACTOR FAMILY MEMBER"/>
    <property type="match status" value="1"/>
</dbReference>
<dbReference type="Gene3D" id="3.40.50.10890">
    <property type="match status" value="1"/>
</dbReference>
<dbReference type="CDD" id="cd16295">
    <property type="entry name" value="TTHA0252-CPSF-like_MBL-fold"/>
    <property type="match status" value="1"/>
</dbReference>
<dbReference type="InterPro" id="IPR011108">
    <property type="entry name" value="RMMBL"/>
</dbReference>
<dbReference type="InterPro" id="IPR022712">
    <property type="entry name" value="Beta_Casp"/>
</dbReference>
<feature type="domain" description="Metallo-beta-lactamase" evidence="2">
    <location>
        <begin position="13"/>
        <end position="223"/>
    </location>
</feature>
<dbReference type="InterPro" id="IPR036866">
    <property type="entry name" value="RibonucZ/Hydroxyglut_hydro"/>
</dbReference>
<comment type="caution">
    <text evidence="4">The sequence shown here is derived from an EMBL/GenBank/DDBJ whole genome shotgun (WGS) entry which is preliminary data.</text>
</comment>
<dbReference type="SMART" id="SM01027">
    <property type="entry name" value="Beta-Casp"/>
    <property type="match status" value="1"/>
</dbReference>
<dbReference type="Gene3D" id="3.60.15.10">
    <property type="entry name" value="Ribonuclease Z/Hydroxyacylglutathione hydrolase-like"/>
    <property type="match status" value="1"/>
</dbReference>
<proteinExistence type="predicted"/>
<keyword evidence="1 4" id="KW-0378">Hydrolase</keyword>
<dbReference type="InterPro" id="IPR001279">
    <property type="entry name" value="Metallo-B-lactamas"/>
</dbReference>
<dbReference type="GO" id="GO:0016787">
    <property type="term" value="F:hydrolase activity"/>
    <property type="evidence" value="ECO:0007669"/>
    <property type="project" value="UniProtKB-KW"/>
</dbReference>
<evidence type="ECO:0000256" key="1">
    <source>
        <dbReference type="ARBA" id="ARBA00022801"/>
    </source>
</evidence>
<dbReference type="InterPro" id="IPR050698">
    <property type="entry name" value="MBL"/>
</dbReference>
<dbReference type="Pfam" id="PF10996">
    <property type="entry name" value="Beta-Casp"/>
    <property type="match status" value="1"/>
</dbReference>
<feature type="domain" description="Beta-Casp" evidence="3">
    <location>
        <begin position="239"/>
        <end position="364"/>
    </location>
</feature>
<dbReference type="Proteomes" id="UP000230292">
    <property type="component" value="Unassembled WGS sequence"/>
</dbReference>
<gene>
    <name evidence="4" type="ORF">COW24_03510</name>
</gene>
<evidence type="ECO:0000313" key="4">
    <source>
        <dbReference type="EMBL" id="PIW36803.1"/>
    </source>
</evidence>
<dbReference type="Pfam" id="PF00753">
    <property type="entry name" value="Lactamase_B"/>
    <property type="match status" value="1"/>
</dbReference>
<evidence type="ECO:0000313" key="5">
    <source>
        <dbReference type="Proteomes" id="UP000230292"/>
    </source>
</evidence>
<evidence type="ECO:0000259" key="2">
    <source>
        <dbReference type="SMART" id="SM00849"/>
    </source>
</evidence>
<dbReference type="AlphaFoldDB" id="A0A2M7H3K3"/>
<dbReference type="GO" id="GO:0004521">
    <property type="term" value="F:RNA endonuclease activity"/>
    <property type="evidence" value="ECO:0007669"/>
    <property type="project" value="TreeGrafter"/>
</dbReference>
<protein>
    <submittedName>
        <fullName evidence="4">MBL fold hydrolase</fullName>
    </submittedName>
</protein>
<dbReference type="EMBL" id="PFGC01000040">
    <property type="protein sequence ID" value="PIW36803.1"/>
    <property type="molecule type" value="Genomic_DNA"/>
</dbReference>
<name>A0A2M7H3K3_9BACT</name>
<dbReference type="Pfam" id="PF07521">
    <property type="entry name" value="RMMBL"/>
    <property type="match status" value="1"/>
</dbReference>
<reference evidence="4 5" key="1">
    <citation type="submission" date="2017-09" db="EMBL/GenBank/DDBJ databases">
        <title>Depth-based differentiation of microbial function through sediment-hosted aquifers and enrichment of novel symbionts in the deep terrestrial subsurface.</title>
        <authorList>
            <person name="Probst A.J."/>
            <person name="Ladd B."/>
            <person name="Jarett J.K."/>
            <person name="Geller-Mcgrath D.E."/>
            <person name="Sieber C.M."/>
            <person name="Emerson J.B."/>
            <person name="Anantharaman K."/>
            <person name="Thomas B.C."/>
            <person name="Malmstrom R."/>
            <person name="Stieglmeier M."/>
            <person name="Klingl A."/>
            <person name="Woyke T."/>
            <person name="Ryan C.M."/>
            <person name="Banfield J.F."/>
        </authorList>
    </citation>
    <scope>NUCLEOTIDE SEQUENCE [LARGE SCALE GENOMIC DNA]</scope>
    <source>
        <strain evidence="4">CG15_BIG_FIL_POST_REV_8_21_14_020_45_12</strain>
    </source>
</reference>
<dbReference type="SUPFAM" id="SSF56281">
    <property type="entry name" value="Metallo-hydrolase/oxidoreductase"/>
    <property type="match status" value="1"/>
</dbReference>
<accession>A0A2M7H3K3</accession>
<dbReference type="SMART" id="SM00849">
    <property type="entry name" value="Lactamase_B"/>
    <property type="match status" value="1"/>
</dbReference>
<evidence type="ECO:0000259" key="3">
    <source>
        <dbReference type="SMART" id="SM01027"/>
    </source>
</evidence>
<dbReference type="PANTHER" id="PTHR11203:SF37">
    <property type="entry name" value="INTEGRATOR COMPLEX SUBUNIT 11"/>
    <property type="match status" value="1"/>
</dbReference>